<dbReference type="STRING" id="989403.SAMN05421798_1422"/>
<comment type="caution">
    <text evidence="10">The sequence shown here is derived from an EMBL/GenBank/DDBJ whole genome shotgun (WGS) entry which is preliminary data.</text>
</comment>
<gene>
    <name evidence="10" type="primary">prsD_3</name>
    <name evidence="10" type="ORF">PsAD2_03268</name>
</gene>
<dbReference type="InterPro" id="IPR027417">
    <property type="entry name" value="P-loop_NTPase"/>
</dbReference>
<keyword evidence="5 7" id="KW-1133">Transmembrane helix</keyword>
<evidence type="ECO:0000259" key="8">
    <source>
        <dbReference type="PROSITE" id="PS50893"/>
    </source>
</evidence>
<keyword evidence="11" id="KW-1185">Reference proteome</keyword>
<dbReference type="InterPro" id="IPR011527">
    <property type="entry name" value="ABC1_TM_dom"/>
</dbReference>
<dbReference type="GO" id="GO:0005886">
    <property type="term" value="C:plasma membrane"/>
    <property type="evidence" value="ECO:0007669"/>
    <property type="project" value="UniProtKB-SubCell"/>
</dbReference>
<comment type="subcellular location">
    <subcellularLocation>
        <location evidence="1">Cell membrane</location>
        <topology evidence="1">Multi-pass membrane protein</topology>
    </subcellularLocation>
</comment>
<dbReference type="PROSITE" id="PS50929">
    <property type="entry name" value="ABC_TM1F"/>
    <property type="match status" value="1"/>
</dbReference>
<feature type="domain" description="ABC transporter" evidence="8">
    <location>
        <begin position="450"/>
        <end position="635"/>
    </location>
</feature>
<organism evidence="10 11">
    <name type="scientific">Pseudovibrio axinellae</name>
    <dbReference type="NCBI Taxonomy" id="989403"/>
    <lineage>
        <taxon>Bacteria</taxon>
        <taxon>Pseudomonadati</taxon>
        <taxon>Pseudomonadota</taxon>
        <taxon>Alphaproteobacteria</taxon>
        <taxon>Hyphomicrobiales</taxon>
        <taxon>Stappiaceae</taxon>
        <taxon>Pseudovibrio</taxon>
    </lineage>
</organism>
<name>A0A165WXL3_9HYPH</name>
<evidence type="ECO:0000256" key="5">
    <source>
        <dbReference type="ARBA" id="ARBA00022989"/>
    </source>
</evidence>
<feature type="domain" description="ABC transmembrane type-1" evidence="9">
    <location>
        <begin position="141"/>
        <end position="416"/>
    </location>
</feature>
<dbReference type="GO" id="GO:0005524">
    <property type="term" value="F:ATP binding"/>
    <property type="evidence" value="ECO:0007669"/>
    <property type="project" value="UniProtKB-KW"/>
</dbReference>
<dbReference type="InterPro" id="IPR003593">
    <property type="entry name" value="AAA+_ATPase"/>
</dbReference>
<evidence type="ECO:0000256" key="7">
    <source>
        <dbReference type="SAM" id="Phobius"/>
    </source>
</evidence>
<accession>A0A165WXL3</accession>
<dbReference type="Proteomes" id="UP000076577">
    <property type="component" value="Unassembled WGS sequence"/>
</dbReference>
<dbReference type="GO" id="GO:0015421">
    <property type="term" value="F:ABC-type oligopeptide transporter activity"/>
    <property type="evidence" value="ECO:0007669"/>
    <property type="project" value="TreeGrafter"/>
</dbReference>
<evidence type="ECO:0000259" key="9">
    <source>
        <dbReference type="PROSITE" id="PS50929"/>
    </source>
</evidence>
<dbReference type="OrthoDB" id="9806127at2"/>
<dbReference type="PANTHER" id="PTHR43394">
    <property type="entry name" value="ATP-DEPENDENT PERMEASE MDL1, MITOCHONDRIAL"/>
    <property type="match status" value="1"/>
</dbReference>
<sequence>MSKNATDFLYEALAALGGRRSKKLVEAVLGQQKTDHIRQIEQACALLGATAIHYHSLPASWSDGLEGALVTRHHGKWVALVRRAGKETLIPDDTKCTADHIRASKNLLHIRLLPEALMAEVSYADFVERSRQGAFAVAWQSLGINLCALTVPFFTMAVYDRVLGGGALATLPALLGGATIVLVLMIVLRRIRSSLAAAEYARLSASICLAVAQKIFRQPLATKQRMSADALVLRLKSTEQAAGIFASPNIAAIYDAPFLILTLIALVFVGGIVALIPAAYLLFFWGFGIFLIKTSPPTDPQVARLSQIKQGMTSELVDSQGTIYRSGLAKTWLQRFERSMLAIIPHNVKLQKRMAAVQSLGTALGTGTALLTLIIGVDLVLVGSITPGALIGTMLLTWRVTAPAQALFFALPRLGTILAAWQQLRATMQLPSVAHDVHSQEPFPQNVSTLSAQGVYFRYDGGQGPACSGITFDVPHGSVVAVIGPNSSGKTTLLRIIAGYLRAQSGSYFINNRTVSQFDSDDMAEYCAYLDANPPSTEPNEQGYKNRGRTSVVEAERDAWNGVIQKDAPIYVLDDPLSSGGERCRTMVKQFLKEKRGKATVFFSSHDTDLVPHADLAIVLENGVQAYFGPVQTPAQSQ</sequence>
<dbReference type="GO" id="GO:0016887">
    <property type="term" value="F:ATP hydrolysis activity"/>
    <property type="evidence" value="ECO:0007669"/>
    <property type="project" value="InterPro"/>
</dbReference>
<dbReference type="SMART" id="SM00382">
    <property type="entry name" value="AAA"/>
    <property type="match status" value="1"/>
</dbReference>
<dbReference type="RefSeq" id="WP_068008145.1">
    <property type="nucleotide sequence ID" value="NZ_FOFM01000042.1"/>
</dbReference>
<dbReference type="PATRIC" id="fig|989403.3.peg.3507"/>
<evidence type="ECO:0000256" key="3">
    <source>
        <dbReference type="ARBA" id="ARBA00022741"/>
    </source>
</evidence>
<dbReference type="AlphaFoldDB" id="A0A165WXL3"/>
<evidence type="ECO:0000256" key="6">
    <source>
        <dbReference type="ARBA" id="ARBA00023136"/>
    </source>
</evidence>
<dbReference type="PROSITE" id="PS50893">
    <property type="entry name" value="ABC_TRANSPORTER_2"/>
    <property type="match status" value="1"/>
</dbReference>
<keyword evidence="6 7" id="KW-0472">Membrane</keyword>
<keyword evidence="2 7" id="KW-0812">Transmembrane</keyword>
<dbReference type="InterPro" id="IPR039421">
    <property type="entry name" value="Type_1_exporter"/>
</dbReference>
<evidence type="ECO:0000313" key="11">
    <source>
        <dbReference type="Proteomes" id="UP000076577"/>
    </source>
</evidence>
<evidence type="ECO:0000256" key="1">
    <source>
        <dbReference type="ARBA" id="ARBA00004651"/>
    </source>
</evidence>
<proteinExistence type="predicted"/>
<dbReference type="Gene3D" id="3.40.50.300">
    <property type="entry name" value="P-loop containing nucleotide triphosphate hydrolases"/>
    <property type="match status" value="2"/>
</dbReference>
<dbReference type="SUPFAM" id="SSF90123">
    <property type="entry name" value="ABC transporter transmembrane region"/>
    <property type="match status" value="1"/>
</dbReference>
<protein>
    <submittedName>
        <fullName evidence="10">Type I secretion system ATP-binding protein PrsD</fullName>
    </submittedName>
</protein>
<feature type="transmembrane region" description="Helical" evidence="7">
    <location>
        <begin position="258"/>
        <end position="283"/>
    </location>
</feature>
<keyword evidence="3" id="KW-0547">Nucleotide-binding</keyword>
<dbReference type="EMBL" id="LMCB01000042">
    <property type="protein sequence ID" value="KZL17002.1"/>
    <property type="molecule type" value="Genomic_DNA"/>
</dbReference>
<feature type="transmembrane region" description="Helical" evidence="7">
    <location>
        <begin position="165"/>
        <end position="188"/>
    </location>
</feature>
<keyword evidence="4 10" id="KW-0067">ATP-binding</keyword>
<evidence type="ECO:0000313" key="10">
    <source>
        <dbReference type="EMBL" id="KZL17002.1"/>
    </source>
</evidence>
<dbReference type="PANTHER" id="PTHR43394:SF1">
    <property type="entry name" value="ATP-BINDING CASSETTE SUB-FAMILY B MEMBER 10, MITOCHONDRIAL"/>
    <property type="match status" value="1"/>
</dbReference>
<evidence type="ECO:0000256" key="4">
    <source>
        <dbReference type="ARBA" id="ARBA00022840"/>
    </source>
</evidence>
<dbReference type="InterPro" id="IPR003439">
    <property type="entry name" value="ABC_transporter-like_ATP-bd"/>
</dbReference>
<dbReference type="SUPFAM" id="SSF52540">
    <property type="entry name" value="P-loop containing nucleoside triphosphate hydrolases"/>
    <property type="match status" value="1"/>
</dbReference>
<feature type="transmembrane region" description="Helical" evidence="7">
    <location>
        <begin position="360"/>
        <end position="382"/>
    </location>
</feature>
<dbReference type="Pfam" id="PF00005">
    <property type="entry name" value="ABC_tran"/>
    <property type="match status" value="1"/>
</dbReference>
<evidence type="ECO:0000256" key="2">
    <source>
        <dbReference type="ARBA" id="ARBA00022692"/>
    </source>
</evidence>
<feature type="transmembrane region" description="Helical" evidence="7">
    <location>
        <begin position="137"/>
        <end position="159"/>
    </location>
</feature>
<dbReference type="Gene3D" id="1.20.1560.10">
    <property type="entry name" value="ABC transporter type 1, transmembrane domain"/>
    <property type="match status" value="1"/>
</dbReference>
<dbReference type="InterPro" id="IPR036640">
    <property type="entry name" value="ABC1_TM_sf"/>
</dbReference>
<reference evidence="10 11" key="1">
    <citation type="journal article" date="2016" name="Front. Microbiol.">
        <title>Comparative Genomic Analysis Reveals a Diverse Repertoire of Genes Involved in Prokaryote-Eukaryote Interactions within the Pseudovibrio Genus.</title>
        <authorList>
            <person name="Romano S."/>
            <person name="Fernandez-Guerra A."/>
            <person name="Reen F.J."/>
            <person name="Glockner F.O."/>
            <person name="Crowley S.P."/>
            <person name="O'Sullivan O."/>
            <person name="Cotter P.D."/>
            <person name="Adams C."/>
            <person name="Dobson A.D."/>
            <person name="O'Gara F."/>
        </authorList>
    </citation>
    <scope>NUCLEOTIDE SEQUENCE [LARGE SCALE GENOMIC DNA]</scope>
    <source>
        <strain evidence="10 11">Ad2</strain>
    </source>
</reference>